<keyword evidence="10" id="KW-1185">Reference proteome</keyword>
<proteinExistence type="inferred from homology"/>
<dbReference type="AlphaFoldDB" id="A0A1Y6E841"/>
<dbReference type="Pfam" id="PF00082">
    <property type="entry name" value="Peptidase_S8"/>
    <property type="match status" value="1"/>
</dbReference>
<dbReference type="GO" id="GO:0006508">
    <property type="term" value="P:proteolysis"/>
    <property type="evidence" value="ECO:0007669"/>
    <property type="project" value="UniProtKB-KW"/>
</dbReference>
<evidence type="ECO:0000256" key="2">
    <source>
        <dbReference type="ARBA" id="ARBA00022670"/>
    </source>
</evidence>
<reference evidence="10" key="1">
    <citation type="submission" date="2017-04" db="EMBL/GenBank/DDBJ databases">
        <authorList>
            <person name="Varghese N."/>
            <person name="Submissions S."/>
        </authorList>
    </citation>
    <scope>NUCLEOTIDE SEQUENCE [LARGE SCALE GENOMIC DNA]</scope>
</reference>
<comment type="similarity">
    <text evidence="1 6">Belongs to the peptidase S8 family.</text>
</comment>
<evidence type="ECO:0000256" key="6">
    <source>
        <dbReference type="PROSITE-ProRule" id="PRU01240"/>
    </source>
</evidence>
<feature type="signal peptide" evidence="7">
    <location>
        <begin position="1"/>
        <end position="27"/>
    </location>
</feature>
<dbReference type="PROSITE" id="PS51892">
    <property type="entry name" value="SUBTILASE"/>
    <property type="match status" value="1"/>
</dbReference>
<evidence type="ECO:0000256" key="4">
    <source>
        <dbReference type="ARBA" id="ARBA00022825"/>
    </source>
</evidence>
<dbReference type="InterPro" id="IPR000209">
    <property type="entry name" value="Peptidase_S8/S53_dom"/>
</dbReference>
<dbReference type="Proteomes" id="UP000194450">
    <property type="component" value="Unassembled WGS sequence"/>
</dbReference>
<keyword evidence="7" id="KW-0732">Signal</keyword>
<dbReference type="InterPro" id="IPR050131">
    <property type="entry name" value="Peptidase_S8_subtilisin-like"/>
</dbReference>
<accession>A0A1Y6E841</accession>
<organism evidence="9 10">
    <name type="scientific">Pseudidiomarina planktonica</name>
    <dbReference type="NCBI Taxonomy" id="1323738"/>
    <lineage>
        <taxon>Bacteria</taxon>
        <taxon>Pseudomonadati</taxon>
        <taxon>Pseudomonadota</taxon>
        <taxon>Gammaproteobacteria</taxon>
        <taxon>Alteromonadales</taxon>
        <taxon>Idiomarinaceae</taxon>
        <taxon>Pseudidiomarina</taxon>
    </lineage>
</organism>
<dbReference type="PROSITE" id="PS00137">
    <property type="entry name" value="SUBTILASE_HIS"/>
    <property type="match status" value="1"/>
</dbReference>
<feature type="chain" id="PRO_5012464269" evidence="7">
    <location>
        <begin position="28"/>
        <end position="822"/>
    </location>
</feature>
<evidence type="ECO:0000256" key="3">
    <source>
        <dbReference type="ARBA" id="ARBA00022801"/>
    </source>
</evidence>
<dbReference type="InterPro" id="IPR022398">
    <property type="entry name" value="Peptidase_S8_His-AS"/>
</dbReference>
<dbReference type="EMBL" id="FXWH01000001">
    <property type="protein sequence ID" value="SMQ58786.1"/>
    <property type="molecule type" value="Genomic_DNA"/>
</dbReference>
<sequence length="822" mass="86185">MKSIIKHKLTSVSLAVALSLPAASVWAKTFDPNLREIVTASNSDTLHQVIITFDQAGAPTSEQLTFLSKLGVNGVSLSQLPIVGALANSAQIETIYARDDVLSVWNNEALEYENDGATKLTGVQELRGDQDLRKNGIPYSGRGIGVVVNDSGVDGTHSDLIFPEHVVQNVLAQTNLQSFSDLLPITYRENVANTDIGGGHGTHVAGTVGGNGAMSNGLHAGVAPGADIIGYGSGAALFILDTLGGFDYALTHQFEYNIRVISNSFGSTADTGTDFNPDHPTNVASKALADNGIITVFSAGNSGPGESTITGNFKKAPWVVTVAAGDKDGNLADFSSRGVDGKSGTATVDGIEYVWEDRPTVTAPGVDIISARASTSSLGGLSASKDEELIAPEHLAFYTTSSGTSMSAPHVSGIVALMLEANPNLNWQQVKQILQDTATVIPGREAWEVGAGYVNAYAAVKAAIEMDERFGDTTKLNREFNASANVTEGQSFTRTVDYTVAGESDFETFDVNDSTSLVLASANIESGTAFVLEDPAGNTYGSGIGLPVLGSSVGTSAPGMPGTWKVYVRGIGSVSGVSVDPTGLTNGIGLPGSVDVSIRLLETNGYDGIDDAAGHPGRAFIEYAISERLMDAEADGFNPDESVAKQTLADVLTLSGSVRQAQEGNKQIYLDSTSTNAAMLNAVSQKGATLKDAGYDFASVLPAESPDFFGSDELVTHERLAYSLVQSLGLESAAKSFDPAQDVQVVVFDQVVTLSDSDNIAPELKGYVQVALHMGLLNAQIKVEQDAFDLEPTLTATFAPERHFSRAELAKAVTRLHPLISQ</sequence>
<evidence type="ECO:0000256" key="5">
    <source>
        <dbReference type="PIRSR" id="PIRSR615500-1"/>
    </source>
</evidence>
<dbReference type="Gene3D" id="3.40.50.200">
    <property type="entry name" value="Peptidase S8/S53 domain"/>
    <property type="match status" value="1"/>
</dbReference>
<keyword evidence="3 6" id="KW-0378">Hydrolase</keyword>
<evidence type="ECO:0000256" key="7">
    <source>
        <dbReference type="SAM" id="SignalP"/>
    </source>
</evidence>
<feature type="active site" description="Charge relay system" evidence="5 6">
    <location>
        <position position="200"/>
    </location>
</feature>
<evidence type="ECO:0000313" key="9">
    <source>
        <dbReference type="EMBL" id="SMQ58786.1"/>
    </source>
</evidence>
<protein>
    <submittedName>
        <fullName evidence="9">Serine protease, subtilisin family</fullName>
    </submittedName>
</protein>
<dbReference type="SUPFAM" id="SSF52743">
    <property type="entry name" value="Subtilisin-like"/>
    <property type="match status" value="1"/>
</dbReference>
<dbReference type="PROSITE" id="PS00138">
    <property type="entry name" value="SUBTILASE_SER"/>
    <property type="match status" value="1"/>
</dbReference>
<name>A0A1Y6E841_9GAMM</name>
<gene>
    <name evidence="9" type="ORF">SAMN06297229_0170</name>
</gene>
<feature type="active site" description="Charge relay system" evidence="5 6">
    <location>
        <position position="150"/>
    </location>
</feature>
<dbReference type="PRINTS" id="PR00723">
    <property type="entry name" value="SUBTILISIN"/>
</dbReference>
<feature type="active site" description="Charge relay system" evidence="5 6">
    <location>
        <position position="405"/>
    </location>
</feature>
<keyword evidence="4 6" id="KW-0720">Serine protease</keyword>
<feature type="domain" description="Peptidase S8/S53" evidence="8">
    <location>
        <begin position="141"/>
        <end position="439"/>
    </location>
</feature>
<dbReference type="InterPro" id="IPR015500">
    <property type="entry name" value="Peptidase_S8_subtilisin-rel"/>
</dbReference>
<evidence type="ECO:0000313" key="10">
    <source>
        <dbReference type="Proteomes" id="UP000194450"/>
    </source>
</evidence>
<evidence type="ECO:0000256" key="1">
    <source>
        <dbReference type="ARBA" id="ARBA00011073"/>
    </source>
</evidence>
<dbReference type="PANTHER" id="PTHR43806">
    <property type="entry name" value="PEPTIDASE S8"/>
    <property type="match status" value="1"/>
</dbReference>
<dbReference type="InterPro" id="IPR023828">
    <property type="entry name" value="Peptidase_S8_Ser-AS"/>
</dbReference>
<dbReference type="GO" id="GO:0004252">
    <property type="term" value="F:serine-type endopeptidase activity"/>
    <property type="evidence" value="ECO:0007669"/>
    <property type="project" value="UniProtKB-UniRule"/>
</dbReference>
<evidence type="ECO:0000259" key="8">
    <source>
        <dbReference type="Pfam" id="PF00082"/>
    </source>
</evidence>
<dbReference type="InterPro" id="IPR036852">
    <property type="entry name" value="Peptidase_S8/S53_dom_sf"/>
</dbReference>
<dbReference type="OrthoDB" id="9790784at2"/>
<keyword evidence="2 6" id="KW-0645">Protease</keyword>
<dbReference type="PANTHER" id="PTHR43806:SF65">
    <property type="entry name" value="SERINE PROTEASE APRX"/>
    <property type="match status" value="1"/>
</dbReference>